<feature type="chain" id="PRO_5043922883" description="Mid2 domain-containing protein" evidence="2">
    <location>
        <begin position="22"/>
        <end position="600"/>
    </location>
</feature>
<feature type="signal peptide" evidence="2">
    <location>
        <begin position="1"/>
        <end position="21"/>
    </location>
</feature>
<keyword evidence="4" id="KW-1185">Reference proteome</keyword>
<keyword evidence="1" id="KW-0472">Membrane</keyword>
<dbReference type="AlphaFoldDB" id="A0AAV9UDD5"/>
<keyword evidence="1" id="KW-0812">Transmembrane</keyword>
<dbReference type="EMBL" id="JAVHNQ010000010">
    <property type="protein sequence ID" value="KAK6338103.1"/>
    <property type="molecule type" value="Genomic_DNA"/>
</dbReference>
<keyword evidence="2" id="KW-0732">Signal</keyword>
<protein>
    <recommendedName>
        <fullName evidence="5">Mid2 domain-containing protein</fullName>
    </recommendedName>
</protein>
<evidence type="ECO:0000313" key="3">
    <source>
        <dbReference type="EMBL" id="KAK6338103.1"/>
    </source>
</evidence>
<evidence type="ECO:0000256" key="2">
    <source>
        <dbReference type="SAM" id="SignalP"/>
    </source>
</evidence>
<reference evidence="3 4" key="1">
    <citation type="submission" date="2019-10" db="EMBL/GenBank/DDBJ databases">
        <authorList>
            <person name="Palmer J.M."/>
        </authorList>
    </citation>
    <scope>NUCLEOTIDE SEQUENCE [LARGE SCALE GENOMIC DNA]</scope>
    <source>
        <strain evidence="3 4">TWF696</strain>
    </source>
</reference>
<name>A0AAV9UDD5_9PEZI</name>
<evidence type="ECO:0000313" key="4">
    <source>
        <dbReference type="Proteomes" id="UP001375240"/>
    </source>
</evidence>
<evidence type="ECO:0000256" key="1">
    <source>
        <dbReference type="SAM" id="Phobius"/>
    </source>
</evidence>
<gene>
    <name evidence="3" type="ORF">TWF696_001574</name>
</gene>
<proteinExistence type="predicted"/>
<feature type="transmembrane region" description="Helical" evidence="1">
    <location>
        <begin position="531"/>
        <end position="554"/>
    </location>
</feature>
<sequence>MLFTYLTRAGILAASIAAVIASPASRDVAVRSWGPKGTSSRDVVRAVGRSLSEFSHQKRDILLQNSTALEKSWDGAVLLSYEYTQEVRPGVEVTGGVEITCTTCYIKANVLAELMISEAFNVSETFNNFTAEIGREIDNTTETTLNFVKNYTSSVVRNLSDGFDLDDFDLPPIDVDFDIDIPEIPQVQLRFQFDELEMYVALNTVFSGGVTYTLNLYTSQTPIGIAIGDDLFLGVVVDVDLILSAEAEIEISSGFHIKVDDGAELSIVLFGNSIDRTAFNGGLFEFLPVTIESAGVVLKAVLRIRARAGFEISTPDVEVLGVNVFSASAGVEVSIWTHIAELTANVTVAPGGNENGCEIQVEESYQFVVGAIAGATVAVMDHTWGPSPNTTIPLWETTFTQCALKNAATTTPASAAITARQIDPSERLTTTTISTEVTYKGVECMSSGLVICPASLQKTTKTTTEITLVTSVPSGVRATFPATTQTTIPQTIAFGTGANKLFESAGAPTPYSPGSDSSSSSGGGLSTTTKIIIGVCVGVGSLLLIAIIAGFIFWRRRKSYTAVSTQASRPIPQNYESYYSTQSAQVPAKPIYNTTTAQVH</sequence>
<organism evidence="3 4">
    <name type="scientific">Orbilia brochopaga</name>
    <dbReference type="NCBI Taxonomy" id="3140254"/>
    <lineage>
        <taxon>Eukaryota</taxon>
        <taxon>Fungi</taxon>
        <taxon>Dikarya</taxon>
        <taxon>Ascomycota</taxon>
        <taxon>Pezizomycotina</taxon>
        <taxon>Orbiliomycetes</taxon>
        <taxon>Orbiliales</taxon>
        <taxon>Orbiliaceae</taxon>
        <taxon>Orbilia</taxon>
    </lineage>
</organism>
<comment type="caution">
    <text evidence="3">The sequence shown here is derived from an EMBL/GenBank/DDBJ whole genome shotgun (WGS) entry which is preliminary data.</text>
</comment>
<evidence type="ECO:0008006" key="5">
    <source>
        <dbReference type="Google" id="ProtNLM"/>
    </source>
</evidence>
<dbReference type="Proteomes" id="UP001375240">
    <property type="component" value="Unassembled WGS sequence"/>
</dbReference>
<accession>A0AAV9UDD5</accession>
<keyword evidence="1" id="KW-1133">Transmembrane helix</keyword>